<dbReference type="Proteomes" id="UP000824469">
    <property type="component" value="Unassembled WGS sequence"/>
</dbReference>
<accession>A0AA38LL67</accession>
<comment type="caution">
    <text evidence="2">The sequence shown here is derived from an EMBL/GenBank/DDBJ whole genome shotgun (WGS) entry which is preliminary data.</text>
</comment>
<sequence length="51" mass="5654">MQSHVGVSFENPDFTAHVVATGTLSLLEAVRIHVQTTGRKMCVIYWPAEPE</sequence>
<organism evidence="2 3">
    <name type="scientific">Taxus chinensis</name>
    <name type="common">Chinese yew</name>
    <name type="synonym">Taxus wallichiana var. chinensis</name>
    <dbReference type="NCBI Taxonomy" id="29808"/>
    <lineage>
        <taxon>Eukaryota</taxon>
        <taxon>Viridiplantae</taxon>
        <taxon>Streptophyta</taxon>
        <taxon>Embryophyta</taxon>
        <taxon>Tracheophyta</taxon>
        <taxon>Spermatophyta</taxon>
        <taxon>Pinopsida</taxon>
        <taxon>Pinidae</taxon>
        <taxon>Conifers II</taxon>
        <taxon>Cupressales</taxon>
        <taxon>Taxaceae</taxon>
        <taxon>Taxus</taxon>
    </lineage>
</organism>
<dbReference type="InterPro" id="IPR016040">
    <property type="entry name" value="NAD(P)-bd_dom"/>
</dbReference>
<name>A0AA38LL67_TAXCH</name>
<evidence type="ECO:0000259" key="1">
    <source>
        <dbReference type="Pfam" id="PF16363"/>
    </source>
</evidence>
<keyword evidence="3" id="KW-1185">Reference proteome</keyword>
<gene>
    <name evidence="2" type="ORF">KI387_005400</name>
</gene>
<reference evidence="2 3" key="1">
    <citation type="journal article" date="2021" name="Nat. Plants">
        <title>The Taxus genome provides insights into paclitaxel biosynthesis.</title>
        <authorList>
            <person name="Xiong X."/>
            <person name="Gou J."/>
            <person name="Liao Q."/>
            <person name="Li Y."/>
            <person name="Zhou Q."/>
            <person name="Bi G."/>
            <person name="Li C."/>
            <person name="Du R."/>
            <person name="Wang X."/>
            <person name="Sun T."/>
            <person name="Guo L."/>
            <person name="Liang H."/>
            <person name="Lu P."/>
            <person name="Wu Y."/>
            <person name="Zhang Z."/>
            <person name="Ro D.K."/>
            <person name="Shang Y."/>
            <person name="Huang S."/>
            <person name="Yan J."/>
        </authorList>
    </citation>
    <scope>NUCLEOTIDE SEQUENCE [LARGE SCALE GENOMIC DNA]</scope>
    <source>
        <strain evidence="2">Ta-2019</strain>
    </source>
</reference>
<proteinExistence type="predicted"/>
<evidence type="ECO:0000313" key="2">
    <source>
        <dbReference type="EMBL" id="KAH9325222.1"/>
    </source>
</evidence>
<feature type="domain" description="NAD(P)-binding" evidence="1">
    <location>
        <begin position="2"/>
        <end position="38"/>
    </location>
</feature>
<feature type="non-terminal residue" evidence="2">
    <location>
        <position position="51"/>
    </location>
</feature>
<dbReference type="Pfam" id="PF16363">
    <property type="entry name" value="GDP_Man_Dehyd"/>
    <property type="match status" value="1"/>
</dbReference>
<dbReference type="Gene3D" id="3.40.50.720">
    <property type="entry name" value="NAD(P)-binding Rossmann-like Domain"/>
    <property type="match status" value="1"/>
</dbReference>
<dbReference type="AlphaFoldDB" id="A0AA38LL67"/>
<protein>
    <recommendedName>
        <fullName evidence="1">NAD(P)-binding domain-containing protein</fullName>
    </recommendedName>
</protein>
<dbReference type="EMBL" id="JAHRHJ020000002">
    <property type="protein sequence ID" value="KAH9325222.1"/>
    <property type="molecule type" value="Genomic_DNA"/>
</dbReference>
<evidence type="ECO:0000313" key="3">
    <source>
        <dbReference type="Proteomes" id="UP000824469"/>
    </source>
</evidence>